<accession>A0ABV5LNJ2</accession>
<evidence type="ECO:0000256" key="1">
    <source>
        <dbReference type="SAM" id="Phobius"/>
    </source>
</evidence>
<comment type="caution">
    <text evidence="2">The sequence shown here is derived from an EMBL/GenBank/DDBJ whole genome shotgun (WGS) entry which is preliminary data.</text>
</comment>
<dbReference type="EMBL" id="JBHMDM010000001">
    <property type="protein sequence ID" value="MFB9375656.1"/>
    <property type="molecule type" value="Genomic_DNA"/>
</dbReference>
<proteinExistence type="predicted"/>
<keyword evidence="1" id="KW-0812">Transmembrane</keyword>
<dbReference type="RefSeq" id="WP_380140142.1">
    <property type="nucleotide sequence ID" value="NZ_JBHLUI010000012.1"/>
</dbReference>
<keyword evidence="3" id="KW-1185">Reference proteome</keyword>
<dbReference type="Proteomes" id="UP001589748">
    <property type="component" value="Unassembled WGS sequence"/>
</dbReference>
<evidence type="ECO:0000313" key="2">
    <source>
        <dbReference type="EMBL" id="MFB9375656.1"/>
    </source>
</evidence>
<keyword evidence="1" id="KW-1133">Transmembrane helix</keyword>
<reference evidence="2 3" key="1">
    <citation type="submission" date="2024-09" db="EMBL/GenBank/DDBJ databases">
        <authorList>
            <person name="Sun Q."/>
            <person name="Mori K."/>
        </authorList>
    </citation>
    <scope>NUCLEOTIDE SEQUENCE [LARGE SCALE GENOMIC DNA]</scope>
    <source>
        <strain evidence="2 3">TISTR 1856</strain>
    </source>
</reference>
<feature type="transmembrane region" description="Helical" evidence="1">
    <location>
        <begin position="29"/>
        <end position="49"/>
    </location>
</feature>
<protein>
    <submittedName>
        <fullName evidence="2">Uncharacterized protein</fullName>
    </submittedName>
</protein>
<sequence length="83" mass="8836">MSSALVLALVAATSTPVPTRQETPPADLVSPGIGGFLALFLLALAVYFLGRSMARRVRRVNQRAQVEAEAAAAQQESETPRQD</sequence>
<keyword evidence="1" id="KW-0472">Membrane</keyword>
<organism evidence="2 3">
    <name type="scientific">Kineococcus gynurae</name>
    <dbReference type="NCBI Taxonomy" id="452979"/>
    <lineage>
        <taxon>Bacteria</taxon>
        <taxon>Bacillati</taxon>
        <taxon>Actinomycetota</taxon>
        <taxon>Actinomycetes</taxon>
        <taxon>Kineosporiales</taxon>
        <taxon>Kineosporiaceae</taxon>
        <taxon>Kineococcus</taxon>
    </lineage>
</organism>
<name>A0ABV5LNJ2_9ACTN</name>
<gene>
    <name evidence="2" type="ORF">ACFFVI_01615</name>
</gene>
<evidence type="ECO:0000313" key="3">
    <source>
        <dbReference type="Proteomes" id="UP001589748"/>
    </source>
</evidence>